<evidence type="ECO:0000313" key="1">
    <source>
        <dbReference type="EMBL" id="MDP9823183.1"/>
    </source>
</evidence>
<organism evidence="1 2">
    <name type="scientific">Nocardioides massiliensis</name>
    <dbReference type="NCBI Taxonomy" id="1325935"/>
    <lineage>
        <taxon>Bacteria</taxon>
        <taxon>Bacillati</taxon>
        <taxon>Actinomycetota</taxon>
        <taxon>Actinomycetes</taxon>
        <taxon>Propionibacteriales</taxon>
        <taxon>Nocardioidaceae</taxon>
        <taxon>Nocardioides</taxon>
    </lineage>
</organism>
<dbReference type="Proteomes" id="UP001240447">
    <property type="component" value="Unassembled WGS sequence"/>
</dbReference>
<sequence length="137" mass="15585">MTRARLLKHLAQVEDKLACVVGAQQAAEPWLAQRQHWSPDAWEWTWRTAHDDSAEELHDLWTRSVARARDVLADELTRGDLSQPSALGPWPDGQNANLRRVVLDTLEEYARHVGHADLIREAVDGRVGEDPETWPPQ</sequence>
<keyword evidence="2" id="KW-1185">Reference proteome</keyword>
<dbReference type="RefSeq" id="WP_220138431.1">
    <property type="nucleotide sequence ID" value="NZ_CCXJ01000283.1"/>
</dbReference>
<comment type="caution">
    <text evidence="1">The sequence shown here is derived from an EMBL/GenBank/DDBJ whole genome shotgun (WGS) entry which is preliminary data.</text>
</comment>
<protein>
    <recommendedName>
        <fullName evidence="3">DUF664 domain-containing protein</fullName>
    </recommendedName>
</protein>
<dbReference type="InterPro" id="IPR007061">
    <property type="entry name" value="MST-like"/>
</dbReference>
<accession>A0ABT9NS11</accession>
<dbReference type="Pfam" id="PF04978">
    <property type="entry name" value="MST"/>
    <property type="match status" value="1"/>
</dbReference>
<dbReference type="Gene3D" id="1.20.120.450">
    <property type="entry name" value="dinb family like domain"/>
    <property type="match status" value="1"/>
</dbReference>
<name>A0ABT9NS11_9ACTN</name>
<reference evidence="1 2" key="1">
    <citation type="submission" date="2023-07" db="EMBL/GenBank/DDBJ databases">
        <title>Sequencing the genomes of 1000 actinobacteria strains.</title>
        <authorList>
            <person name="Klenk H.-P."/>
        </authorList>
    </citation>
    <scope>NUCLEOTIDE SEQUENCE [LARGE SCALE GENOMIC DNA]</scope>
    <source>
        <strain evidence="1 2">GD13</strain>
    </source>
</reference>
<dbReference type="InterPro" id="IPR034660">
    <property type="entry name" value="DinB/YfiT-like"/>
</dbReference>
<dbReference type="EMBL" id="JAUSQM010000001">
    <property type="protein sequence ID" value="MDP9823183.1"/>
    <property type="molecule type" value="Genomic_DNA"/>
</dbReference>
<evidence type="ECO:0000313" key="2">
    <source>
        <dbReference type="Proteomes" id="UP001240447"/>
    </source>
</evidence>
<gene>
    <name evidence="1" type="ORF">J2S59_002992</name>
</gene>
<dbReference type="SUPFAM" id="SSF109854">
    <property type="entry name" value="DinB/YfiT-like putative metalloenzymes"/>
    <property type="match status" value="1"/>
</dbReference>
<proteinExistence type="predicted"/>
<evidence type="ECO:0008006" key="3">
    <source>
        <dbReference type="Google" id="ProtNLM"/>
    </source>
</evidence>